<organism evidence="1 2">
    <name type="scientific">Elliptochloris bilobata</name>
    <dbReference type="NCBI Taxonomy" id="381761"/>
    <lineage>
        <taxon>Eukaryota</taxon>
        <taxon>Viridiplantae</taxon>
        <taxon>Chlorophyta</taxon>
        <taxon>core chlorophytes</taxon>
        <taxon>Trebouxiophyceae</taxon>
        <taxon>Trebouxiophyceae incertae sedis</taxon>
        <taxon>Elliptochloris clade</taxon>
        <taxon>Elliptochloris</taxon>
    </lineage>
</organism>
<sequence>MLSTSRPCGQVPALGLGAHTFGRRPQASRLVAHAAEVKEQAAPPATEAGAEEFYEVYLDKPLGVRFSRGNDGGAYIVRSDPNLGSTDPNIEPGDQIVSISASFGTDVWEAKNFGQVMYAIKTRNGQVYMKLKRNFGDLSSFVEQEMSDIEKQFKQERGGGNYGVGTKEKQQANYVARKEAETRRRELFDQALGKFKAGDIEGALIDFEEVISMEPKNYLGDDFSRVTQIYRVAHYNVACCYSVVNQVDAGLEALDTAMSAGFEQFGKIRSDPNLESLRKSPKFKEVIDRYDEPVFNDNAIKVLKSIFSFGKNNSDD</sequence>
<accession>A0AAW1RJL0</accession>
<evidence type="ECO:0000313" key="1">
    <source>
        <dbReference type="EMBL" id="KAK9834004.1"/>
    </source>
</evidence>
<reference evidence="1 2" key="1">
    <citation type="journal article" date="2024" name="Nat. Commun.">
        <title>Phylogenomics reveals the evolutionary origins of lichenization in chlorophyte algae.</title>
        <authorList>
            <person name="Puginier C."/>
            <person name="Libourel C."/>
            <person name="Otte J."/>
            <person name="Skaloud P."/>
            <person name="Haon M."/>
            <person name="Grisel S."/>
            <person name="Petersen M."/>
            <person name="Berrin J.G."/>
            <person name="Delaux P.M."/>
            <person name="Dal Grande F."/>
            <person name="Keller J."/>
        </authorList>
    </citation>
    <scope>NUCLEOTIDE SEQUENCE [LARGE SCALE GENOMIC DNA]</scope>
    <source>
        <strain evidence="1 2">SAG 245.80</strain>
    </source>
</reference>
<dbReference type="EMBL" id="JALJOU010000034">
    <property type="protein sequence ID" value="KAK9834004.1"/>
    <property type="molecule type" value="Genomic_DNA"/>
</dbReference>
<dbReference type="PANTHER" id="PTHR47661">
    <property type="entry name" value="PHOSPHOGLUCAN PHOSPHATASE LSF1, CHLOROPLASTIC"/>
    <property type="match status" value="1"/>
</dbReference>
<comment type="caution">
    <text evidence="1">The sequence shown here is derived from an EMBL/GenBank/DDBJ whole genome shotgun (WGS) entry which is preliminary data.</text>
</comment>
<keyword evidence="2" id="KW-1185">Reference proteome</keyword>
<dbReference type="Gene3D" id="1.25.40.10">
    <property type="entry name" value="Tetratricopeptide repeat domain"/>
    <property type="match status" value="1"/>
</dbReference>
<proteinExistence type="predicted"/>
<name>A0AAW1RJL0_9CHLO</name>
<dbReference type="InterPro" id="IPR011990">
    <property type="entry name" value="TPR-like_helical_dom_sf"/>
</dbReference>
<gene>
    <name evidence="1" type="ORF">WJX81_002301</name>
</gene>
<evidence type="ECO:0008006" key="3">
    <source>
        <dbReference type="Google" id="ProtNLM"/>
    </source>
</evidence>
<protein>
    <recommendedName>
        <fullName evidence="3">PDZ domain-containing protein</fullName>
    </recommendedName>
</protein>
<dbReference type="PANTHER" id="PTHR47661:SF3">
    <property type="entry name" value="PROTEIN CONTAINING PDZ DOMAIN, A K-BOX DOMAIN, AND A TPR REGION"/>
    <property type="match status" value="1"/>
</dbReference>
<dbReference type="NCBIfam" id="NF047558">
    <property type="entry name" value="TPR_END_plus"/>
    <property type="match status" value="1"/>
</dbReference>
<dbReference type="Proteomes" id="UP001445335">
    <property type="component" value="Unassembled WGS sequence"/>
</dbReference>
<dbReference type="AlphaFoldDB" id="A0AAW1RJL0"/>
<evidence type="ECO:0000313" key="2">
    <source>
        <dbReference type="Proteomes" id="UP001445335"/>
    </source>
</evidence>
<dbReference type="SUPFAM" id="SSF48452">
    <property type="entry name" value="TPR-like"/>
    <property type="match status" value="1"/>
</dbReference>